<feature type="region of interest" description="Disordered" evidence="2">
    <location>
        <begin position="1"/>
        <end position="30"/>
    </location>
</feature>
<dbReference type="AlphaFoldDB" id="A0A2M9CHE8"/>
<dbReference type="SUPFAM" id="SSF55811">
    <property type="entry name" value="Nudix"/>
    <property type="match status" value="1"/>
</dbReference>
<dbReference type="InterPro" id="IPR015797">
    <property type="entry name" value="NUDIX_hydrolase-like_dom_sf"/>
</dbReference>
<evidence type="ECO:0000256" key="1">
    <source>
        <dbReference type="PIRSR" id="PIRSR604385-2"/>
    </source>
</evidence>
<dbReference type="Pfam" id="PF13673">
    <property type="entry name" value="Acetyltransf_10"/>
    <property type="match status" value="1"/>
</dbReference>
<dbReference type="CDD" id="cd24157">
    <property type="entry name" value="NUDIX_GDPMK"/>
    <property type="match status" value="1"/>
</dbReference>
<gene>
    <name evidence="5" type="ORF">CLV46_0835</name>
</gene>
<dbReference type="InterPro" id="IPR000182">
    <property type="entry name" value="GNAT_dom"/>
</dbReference>
<dbReference type="Gene3D" id="3.40.630.30">
    <property type="match status" value="2"/>
</dbReference>
<evidence type="ECO:0000313" key="5">
    <source>
        <dbReference type="EMBL" id="PJJ71292.1"/>
    </source>
</evidence>
<dbReference type="InterPro" id="IPR016181">
    <property type="entry name" value="Acyl_CoA_acyltransferase"/>
</dbReference>
<proteinExistence type="predicted"/>
<dbReference type="PROSITE" id="PS51186">
    <property type="entry name" value="GNAT"/>
    <property type="match status" value="2"/>
</dbReference>
<keyword evidence="6" id="KW-1185">Reference proteome</keyword>
<keyword evidence="1" id="KW-0460">Magnesium</keyword>
<comment type="caution">
    <text evidence="5">The sequence shown here is derived from an EMBL/GenBank/DDBJ whole genome shotgun (WGS) entry which is preliminary data.</text>
</comment>
<protein>
    <submittedName>
        <fullName evidence="5">Nudix-type nucleoside diphosphatase (YffH/AdpP family)</fullName>
    </submittedName>
</protein>
<dbReference type="PROSITE" id="PS51462">
    <property type="entry name" value="NUDIX"/>
    <property type="match status" value="1"/>
</dbReference>
<dbReference type="NCBIfam" id="TIGR00052">
    <property type="entry name" value="nudix-type nucleoside diphosphatase, YffH/AdpP family"/>
    <property type="match status" value="1"/>
</dbReference>
<dbReference type="Proteomes" id="UP000228758">
    <property type="component" value="Unassembled WGS sequence"/>
</dbReference>
<feature type="compositionally biased region" description="Basic and acidic residues" evidence="2">
    <location>
        <begin position="13"/>
        <end position="30"/>
    </location>
</feature>
<sequence>MIESPSGRLGADIPDRRGRTGLDRVGRDLDRNPDVRVDDVEVVSDGWHVLRRTTLSYRRRDGVWERQQRETYDRGNGATILLYDLERRTVLLTRQFRYPAYVNDHPDGMLLETAAGLLDGDAPEEAVRRELAEELGAVVGEVRHVFDLYMSPGSVTERVHFFVAPWTAGDVTGPGGGVVDEGEDIEAVELPFDEALRMVADGRIVDGKTVILLQWAALNLFPAPPSVTVRAARMPDELSELTRVWREAVEATHDFLSADDVAYYAEQVRTTYLPALTVDVVARGDEVLGFAGVDGDRLEMLFVGDRARGTGVGTMLLDHARRNRERLLVDVNEQNPSAHAFYLRRGFRQVGRSETDGDGRPFPILHLEWMRDAGVVLTTDRLRIAPLEVAQAAEFVAYRTIPEVARWQSWDVDYSLDDALAYLGPMPRASLPASGEWQQLGITDADGALLGDVAVHRLADQPATFEVGVTLAPSAQGRGVAAEALGAVLRELFAVGGAHRVIAFSDARNEPVARLLGRLGFRQEARQVDGDWFKGEWTTLDQWALLEREWRGRV</sequence>
<organism evidence="5 6">
    <name type="scientific">Diaminobutyricimonas aerilata</name>
    <dbReference type="NCBI Taxonomy" id="1162967"/>
    <lineage>
        <taxon>Bacteria</taxon>
        <taxon>Bacillati</taxon>
        <taxon>Actinomycetota</taxon>
        <taxon>Actinomycetes</taxon>
        <taxon>Micrococcales</taxon>
        <taxon>Microbacteriaceae</taxon>
        <taxon>Diaminobutyricimonas</taxon>
    </lineage>
</organism>
<dbReference type="CDD" id="cd04301">
    <property type="entry name" value="NAT_SF"/>
    <property type="match status" value="1"/>
</dbReference>
<feature type="binding site" evidence="1">
    <location>
        <position position="130"/>
    </location>
    <ligand>
        <name>Mg(2+)</name>
        <dbReference type="ChEBI" id="CHEBI:18420"/>
        <label>1</label>
    </ligand>
</feature>
<dbReference type="InterPro" id="IPR000086">
    <property type="entry name" value="NUDIX_hydrolase_dom"/>
</dbReference>
<feature type="domain" description="N-acetyltransferase" evidence="3">
    <location>
        <begin position="396"/>
        <end position="549"/>
    </location>
</feature>
<evidence type="ECO:0000259" key="4">
    <source>
        <dbReference type="PROSITE" id="PS51462"/>
    </source>
</evidence>
<dbReference type="EMBL" id="PGFF01000001">
    <property type="protein sequence ID" value="PJJ71292.1"/>
    <property type="molecule type" value="Genomic_DNA"/>
</dbReference>
<dbReference type="OrthoDB" id="5292471at2"/>
<comment type="cofactor">
    <cofactor evidence="1">
        <name>Mg(2+)</name>
        <dbReference type="ChEBI" id="CHEBI:18420"/>
    </cofactor>
</comment>
<dbReference type="PANTHER" id="PTHR43792:SF1">
    <property type="entry name" value="N-ACETYLTRANSFERASE DOMAIN-CONTAINING PROTEIN"/>
    <property type="match status" value="1"/>
</dbReference>
<dbReference type="GO" id="GO:0016818">
    <property type="term" value="F:hydrolase activity, acting on acid anhydrides, in phosphorus-containing anhydrides"/>
    <property type="evidence" value="ECO:0007669"/>
    <property type="project" value="InterPro"/>
</dbReference>
<dbReference type="RefSeq" id="WP_100363603.1">
    <property type="nucleotide sequence ID" value="NZ_PGFF01000001.1"/>
</dbReference>
<feature type="domain" description="N-acetyltransferase" evidence="3">
    <location>
        <begin position="227"/>
        <end position="374"/>
    </location>
</feature>
<dbReference type="Pfam" id="PF13302">
    <property type="entry name" value="Acetyltransf_3"/>
    <property type="match status" value="1"/>
</dbReference>
<reference evidence="5 6" key="1">
    <citation type="submission" date="2017-11" db="EMBL/GenBank/DDBJ databases">
        <title>Genomic Encyclopedia of Archaeal and Bacterial Type Strains, Phase II (KMG-II): From Individual Species to Whole Genera.</title>
        <authorList>
            <person name="Goeker M."/>
        </authorList>
    </citation>
    <scope>NUCLEOTIDE SEQUENCE [LARGE SCALE GENOMIC DNA]</scope>
    <source>
        <strain evidence="5 6">DSM 27393</strain>
    </source>
</reference>
<dbReference type="Pfam" id="PF00293">
    <property type="entry name" value="NUDIX"/>
    <property type="match status" value="1"/>
</dbReference>
<name>A0A2M9CHE8_9MICO</name>
<evidence type="ECO:0000259" key="3">
    <source>
        <dbReference type="PROSITE" id="PS51186"/>
    </source>
</evidence>
<evidence type="ECO:0000256" key="2">
    <source>
        <dbReference type="SAM" id="MobiDB-lite"/>
    </source>
</evidence>
<feature type="binding site" evidence="1">
    <location>
        <position position="134"/>
    </location>
    <ligand>
        <name>Mg(2+)</name>
        <dbReference type="ChEBI" id="CHEBI:18420"/>
        <label>1</label>
    </ligand>
</feature>
<accession>A0A2M9CHE8</accession>
<keyword evidence="1" id="KW-0479">Metal-binding</keyword>
<feature type="binding site" evidence="1">
    <location>
        <position position="115"/>
    </location>
    <ligand>
        <name>Mg(2+)</name>
        <dbReference type="ChEBI" id="CHEBI:18420"/>
        <label>1</label>
    </ligand>
</feature>
<feature type="binding site" evidence="1">
    <location>
        <position position="183"/>
    </location>
    <ligand>
        <name>Mg(2+)</name>
        <dbReference type="ChEBI" id="CHEBI:18420"/>
        <label>1</label>
    </ligand>
</feature>
<dbReference type="InterPro" id="IPR051531">
    <property type="entry name" value="N-acetyltransferase"/>
</dbReference>
<dbReference type="SUPFAM" id="SSF55729">
    <property type="entry name" value="Acyl-CoA N-acyltransferases (Nat)"/>
    <property type="match status" value="2"/>
</dbReference>
<dbReference type="PANTHER" id="PTHR43792">
    <property type="entry name" value="GNAT FAMILY, PUTATIVE (AFU_ORTHOLOGUE AFUA_3G00765)-RELATED-RELATED"/>
    <property type="match status" value="1"/>
</dbReference>
<dbReference type="GO" id="GO:0016747">
    <property type="term" value="F:acyltransferase activity, transferring groups other than amino-acyl groups"/>
    <property type="evidence" value="ECO:0007669"/>
    <property type="project" value="InterPro"/>
</dbReference>
<dbReference type="InterPro" id="IPR004385">
    <property type="entry name" value="NDP_pyrophosphatase"/>
</dbReference>
<evidence type="ECO:0000313" key="6">
    <source>
        <dbReference type="Proteomes" id="UP000228758"/>
    </source>
</evidence>
<dbReference type="GO" id="GO:0046872">
    <property type="term" value="F:metal ion binding"/>
    <property type="evidence" value="ECO:0007669"/>
    <property type="project" value="UniProtKB-KW"/>
</dbReference>
<feature type="domain" description="Nudix hydrolase" evidence="4">
    <location>
        <begin position="73"/>
        <end position="212"/>
    </location>
</feature>
<dbReference type="Gene3D" id="3.90.79.10">
    <property type="entry name" value="Nucleoside Triphosphate Pyrophosphohydrolase"/>
    <property type="match status" value="1"/>
</dbReference>